<protein>
    <submittedName>
        <fullName evidence="1">Uncharacterized protein</fullName>
    </submittedName>
</protein>
<dbReference type="EMBL" id="MCFH01000004">
    <property type="protein sequence ID" value="ORX58340.1"/>
    <property type="molecule type" value="Genomic_DNA"/>
</dbReference>
<dbReference type="AlphaFoldDB" id="A0A1Y1VJS4"/>
<accession>A0A1Y1VJS4</accession>
<reference evidence="1 2" key="1">
    <citation type="submission" date="2016-08" db="EMBL/GenBank/DDBJ databases">
        <title>Genomes of anaerobic fungi encode conserved fungal cellulosomes for biomass hydrolysis.</title>
        <authorList>
            <consortium name="DOE Joint Genome Institute"/>
            <person name="Haitjema C.H."/>
            <person name="Gilmore S.P."/>
            <person name="Henske J.K."/>
            <person name="Solomon K.V."/>
            <person name="De Groot R."/>
            <person name="Kuo A."/>
            <person name="Mondo S.J."/>
            <person name="Salamov A.A."/>
            <person name="Labutti K."/>
            <person name="Zhao Z."/>
            <person name="Chiniquy J."/>
            <person name="Barry K."/>
            <person name="Brewer H.M."/>
            <person name="Purvine S.O."/>
            <person name="Wright A.T."/>
            <person name="Boxma B."/>
            <person name="Van Alen T."/>
            <person name="Hackstein J.H."/>
            <person name="Baker S.E."/>
            <person name="Grigoriev I.V."/>
            <person name="O'Malley M.A."/>
        </authorList>
    </citation>
    <scope>NUCLEOTIDE SEQUENCE [LARGE SCALE GENOMIC DNA]</scope>
    <source>
        <strain evidence="2">finn</strain>
    </source>
</reference>
<name>A0A1Y1VJS4_9FUNG</name>
<gene>
    <name evidence="1" type="ORF">BCR36DRAFT_579958</name>
</gene>
<reference evidence="1 2" key="2">
    <citation type="submission" date="2016-08" db="EMBL/GenBank/DDBJ databases">
        <title>Pervasive Adenine N6-methylation of Active Genes in Fungi.</title>
        <authorList>
            <consortium name="DOE Joint Genome Institute"/>
            <person name="Mondo S.J."/>
            <person name="Dannebaum R.O."/>
            <person name="Kuo R.C."/>
            <person name="Labutti K."/>
            <person name="Haridas S."/>
            <person name="Kuo A."/>
            <person name="Salamov A."/>
            <person name="Ahrendt S.R."/>
            <person name="Lipzen A."/>
            <person name="Sullivan W."/>
            <person name="Andreopoulos W.B."/>
            <person name="Clum A."/>
            <person name="Lindquist E."/>
            <person name="Daum C."/>
            <person name="Ramamoorthy G.K."/>
            <person name="Gryganskyi A."/>
            <person name="Culley D."/>
            <person name="Magnuson J.K."/>
            <person name="James T.Y."/>
            <person name="O'Malley M.A."/>
            <person name="Stajich J.E."/>
            <person name="Spatafora J.W."/>
            <person name="Visel A."/>
            <person name="Grigoriev I.V."/>
        </authorList>
    </citation>
    <scope>NUCLEOTIDE SEQUENCE [LARGE SCALE GENOMIC DNA]</scope>
    <source>
        <strain evidence="2">finn</strain>
    </source>
</reference>
<proteinExistence type="predicted"/>
<evidence type="ECO:0000313" key="2">
    <source>
        <dbReference type="Proteomes" id="UP000193719"/>
    </source>
</evidence>
<dbReference type="Proteomes" id="UP000193719">
    <property type="component" value="Unassembled WGS sequence"/>
</dbReference>
<sequence>MSQKRKCYDSEEEGYVDYIRGRRVKVHTLCEEIDDDSHSNSINSCNFYHNQKNDCSSNFNSDNISNCKDIKYIFKLFNN</sequence>
<evidence type="ECO:0000313" key="1">
    <source>
        <dbReference type="EMBL" id="ORX58340.1"/>
    </source>
</evidence>
<comment type="caution">
    <text evidence="1">The sequence shown here is derived from an EMBL/GenBank/DDBJ whole genome shotgun (WGS) entry which is preliminary data.</text>
</comment>
<keyword evidence="2" id="KW-1185">Reference proteome</keyword>
<organism evidence="1 2">
    <name type="scientific">Piromyces finnis</name>
    <dbReference type="NCBI Taxonomy" id="1754191"/>
    <lineage>
        <taxon>Eukaryota</taxon>
        <taxon>Fungi</taxon>
        <taxon>Fungi incertae sedis</taxon>
        <taxon>Chytridiomycota</taxon>
        <taxon>Chytridiomycota incertae sedis</taxon>
        <taxon>Neocallimastigomycetes</taxon>
        <taxon>Neocallimastigales</taxon>
        <taxon>Neocallimastigaceae</taxon>
        <taxon>Piromyces</taxon>
    </lineage>
</organism>